<accession>A0A9Q3BF07</accession>
<dbReference type="AlphaFoldDB" id="A0A9Q3BF07"/>
<dbReference type="Proteomes" id="UP000765509">
    <property type="component" value="Unassembled WGS sequence"/>
</dbReference>
<protein>
    <submittedName>
        <fullName evidence="1">Uncharacterized protein</fullName>
    </submittedName>
</protein>
<sequence>MEDSFEYVKDKCERSHATPDFKVGDLVLASTTNFNNIKGCKKLKDSSEEPFVFKVLHGENEIEVELYEELSNKHPSFQVSLVKPYKSSDAERFPVINKAPQHIPPI</sequence>
<gene>
    <name evidence="1" type="ORF">O181_003745</name>
</gene>
<name>A0A9Q3BF07_9BASI</name>
<evidence type="ECO:0000313" key="1">
    <source>
        <dbReference type="EMBL" id="MBW0464030.1"/>
    </source>
</evidence>
<reference evidence="1" key="1">
    <citation type="submission" date="2021-03" db="EMBL/GenBank/DDBJ databases">
        <title>Draft genome sequence of rust myrtle Austropuccinia psidii MF-1, a brazilian biotype.</title>
        <authorList>
            <person name="Quecine M.C."/>
            <person name="Pachon D.M.R."/>
            <person name="Bonatelli M.L."/>
            <person name="Correr F.H."/>
            <person name="Franceschini L.M."/>
            <person name="Leite T.F."/>
            <person name="Margarido G.R.A."/>
            <person name="Almeida C.A."/>
            <person name="Ferrarezi J.A."/>
            <person name="Labate C.A."/>
        </authorList>
    </citation>
    <scope>NUCLEOTIDE SEQUENCE</scope>
    <source>
        <strain evidence="1">MF-1</strain>
    </source>
</reference>
<dbReference type="EMBL" id="AVOT02000684">
    <property type="protein sequence ID" value="MBW0464030.1"/>
    <property type="molecule type" value="Genomic_DNA"/>
</dbReference>
<keyword evidence="2" id="KW-1185">Reference proteome</keyword>
<dbReference type="OrthoDB" id="3064439at2759"/>
<comment type="caution">
    <text evidence="1">The sequence shown here is derived from an EMBL/GenBank/DDBJ whole genome shotgun (WGS) entry which is preliminary data.</text>
</comment>
<evidence type="ECO:0000313" key="2">
    <source>
        <dbReference type="Proteomes" id="UP000765509"/>
    </source>
</evidence>
<proteinExistence type="predicted"/>
<organism evidence="1 2">
    <name type="scientific">Austropuccinia psidii MF-1</name>
    <dbReference type="NCBI Taxonomy" id="1389203"/>
    <lineage>
        <taxon>Eukaryota</taxon>
        <taxon>Fungi</taxon>
        <taxon>Dikarya</taxon>
        <taxon>Basidiomycota</taxon>
        <taxon>Pucciniomycotina</taxon>
        <taxon>Pucciniomycetes</taxon>
        <taxon>Pucciniales</taxon>
        <taxon>Sphaerophragmiaceae</taxon>
        <taxon>Austropuccinia</taxon>
    </lineage>
</organism>